<dbReference type="Gene3D" id="1.10.630.10">
    <property type="entry name" value="Cytochrome P450"/>
    <property type="match status" value="1"/>
</dbReference>
<evidence type="ECO:0000313" key="10">
    <source>
        <dbReference type="Proteomes" id="UP001174934"/>
    </source>
</evidence>
<accession>A0AA40CBA4</accession>
<evidence type="ECO:0000256" key="4">
    <source>
        <dbReference type="ARBA" id="ARBA00022723"/>
    </source>
</evidence>
<keyword evidence="7" id="KW-0503">Monooxygenase</keyword>
<protein>
    <submittedName>
        <fullName evidence="9">Cytochrome P450</fullName>
    </submittedName>
</protein>
<evidence type="ECO:0000256" key="8">
    <source>
        <dbReference type="SAM" id="Phobius"/>
    </source>
</evidence>
<keyword evidence="4 6" id="KW-0479">Metal-binding</keyword>
<evidence type="ECO:0000256" key="7">
    <source>
        <dbReference type="RuleBase" id="RU000461"/>
    </source>
</evidence>
<evidence type="ECO:0000256" key="1">
    <source>
        <dbReference type="ARBA" id="ARBA00001971"/>
    </source>
</evidence>
<comment type="caution">
    <text evidence="9">The sequence shown here is derived from an EMBL/GenBank/DDBJ whole genome shotgun (WGS) entry which is preliminary data.</text>
</comment>
<dbReference type="Pfam" id="PF00067">
    <property type="entry name" value="p450"/>
    <property type="match status" value="1"/>
</dbReference>
<sequence length="537" mass="60844">MGSSTWILGLSCPSLSWPVVGSIVVFAAYTVWWHLHSPLRRYPGPFLAKFTNFWRMYHVTRGSFHNDLERLHHKYGPVVRIGPNILDVDYDPELIKTVFNTKGDWKKTEYYLASSALVDGNIVYNLFSEIDAAKHAQEKKHVAKYYSPNGVASFEPHIDKTIVHFCNELEKRFMNHLNESAKPTINMGEWITFYTWDVVGAITFSKPLGYLSAGHDFDGTLSNAEKAVDYFAWVGTMPFLDHVFDKNRFYKPIGPPGFGRVTGISIQHLIDRYQGIDKAYHDPALPDFLDRFIEAKQQAAAAAKAEHGDSPAVTDNQIVGWLMINMIAGADTTAIVLRSAIYYCLKNPRVWTRLRAELAAAGLTEEHTPLSYKATRAIPYLEAIVREALRILPGVSLSLERYVPAGEYRLPDGSNAPPGAILGFNPYVLCRNKEVWGDDAQEFVPERWLRREGESEEGYKERLQVMKGADLSFGAGSRICLGRHVGLMQVYKVMGTLAVRYELELADKEKEWKVINSWFPRQEGVEVRMWRRGGEGV</sequence>
<dbReference type="EMBL" id="JAULSR010000002">
    <property type="protein sequence ID" value="KAK0631073.1"/>
    <property type="molecule type" value="Genomic_DNA"/>
</dbReference>
<dbReference type="InterPro" id="IPR001128">
    <property type="entry name" value="Cyt_P450"/>
</dbReference>
<reference evidence="9" key="1">
    <citation type="submission" date="2023-06" db="EMBL/GenBank/DDBJ databases">
        <title>Genome-scale phylogeny and comparative genomics of the fungal order Sordariales.</title>
        <authorList>
            <consortium name="Lawrence Berkeley National Laboratory"/>
            <person name="Hensen N."/>
            <person name="Bonometti L."/>
            <person name="Westerberg I."/>
            <person name="Brannstrom I.O."/>
            <person name="Guillou S."/>
            <person name="Cros-Aarteil S."/>
            <person name="Calhoun S."/>
            <person name="Haridas S."/>
            <person name="Kuo A."/>
            <person name="Mondo S."/>
            <person name="Pangilinan J."/>
            <person name="Riley R."/>
            <person name="LaButti K."/>
            <person name="Andreopoulos B."/>
            <person name="Lipzen A."/>
            <person name="Chen C."/>
            <person name="Yanf M."/>
            <person name="Daum C."/>
            <person name="Ng V."/>
            <person name="Clum A."/>
            <person name="Steindorff A."/>
            <person name="Ohm R."/>
            <person name="Martin F."/>
            <person name="Silar P."/>
            <person name="Natvig D."/>
            <person name="Lalanne C."/>
            <person name="Gautier V."/>
            <person name="Ament-velasquez S.L."/>
            <person name="Kruys A."/>
            <person name="Hutchinson M.I."/>
            <person name="Powell A.J."/>
            <person name="Barry K."/>
            <person name="Miller A.N."/>
            <person name="Grigoriev I.V."/>
            <person name="Debuchy R."/>
            <person name="Gladieux P."/>
            <person name="Thoren M.H."/>
            <person name="Johannesson H."/>
        </authorList>
    </citation>
    <scope>NUCLEOTIDE SEQUENCE</scope>
    <source>
        <strain evidence="9">SMH3391-2</strain>
    </source>
</reference>
<dbReference type="AlphaFoldDB" id="A0AA40CBA4"/>
<feature type="binding site" description="axial binding residue" evidence="6">
    <location>
        <position position="480"/>
    </location>
    <ligand>
        <name>heme</name>
        <dbReference type="ChEBI" id="CHEBI:30413"/>
    </ligand>
    <ligandPart>
        <name>Fe</name>
        <dbReference type="ChEBI" id="CHEBI:18248"/>
    </ligandPart>
</feature>
<comment type="similarity">
    <text evidence="2 7">Belongs to the cytochrome P450 family.</text>
</comment>
<dbReference type="InterPro" id="IPR050121">
    <property type="entry name" value="Cytochrome_P450_monoxygenase"/>
</dbReference>
<dbReference type="PANTHER" id="PTHR24305">
    <property type="entry name" value="CYTOCHROME P450"/>
    <property type="match status" value="1"/>
</dbReference>
<evidence type="ECO:0000256" key="2">
    <source>
        <dbReference type="ARBA" id="ARBA00010617"/>
    </source>
</evidence>
<keyword evidence="10" id="KW-1185">Reference proteome</keyword>
<feature type="transmembrane region" description="Helical" evidence="8">
    <location>
        <begin position="15"/>
        <end position="35"/>
    </location>
</feature>
<keyword evidence="7" id="KW-0560">Oxidoreductase</keyword>
<comment type="cofactor">
    <cofactor evidence="1 6">
        <name>heme</name>
        <dbReference type="ChEBI" id="CHEBI:30413"/>
    </cofactor>
</comment>
<evidence type="ECO:0000256" key="6">
    <source>
        <dbReference type="PIRSR" id="PIRSR602401-1"/>
    </source>
</evidence>
<dbReference type="PRINTS" id="PR00463">
    <property type="entry name" value="EP450I"/>
</dbReference>
<dbReference type="InterPro" id="IPR017972">
    <property type="entry name" value="Cyt_P450_CS"/>
</dbReference>
<dbReference type="PANTHER" id="PTHR24305:SF232">
    <property type="entry name" value="P450, PUTATIVE (EUROFUNG)-RELATED"/>
    <property type="match status" value="1"/>
</dbReference>
<dbReference type="Proteomes" id="UP001174934">
    <property type="component" value="Unassembled WGS sequence"/>
</dbReference>
<dbReference type="InterPro" id="IPR002401">
    <property type="entry name" value="Cyt_P450_E_grp-I"/>
</dbReference>
<dbReference type="GO" id="GO:0020037">
    <property type="term" value="F:heme binding"/>
    <property type="evidence" value="ECO:0007669"/>
    <property type="project" value="InterPro"/>
</dbReference>
<dbReference type="GO" id="GO:0005506">
    <property type="term" value="F:iron ion binding"/>
    <property type="evidence" value="ECO:0007669"/>
    <property type="project" value="InterPro"/>
</dbReference>
<keyword evidence="8" id="KW-0812">Transmembrane</keyword>
<gene>
    <name evidence="9" type="ORF">B0T17DRAFT_490318</name>
</gene>
<dbReference type="GO" id="GO:0016705">
    <property type="term" value="F:oxidoreductase activity, acting on paired donors, with incorporation or reduction of molecular oxygen"/>
    <property type="evidence" value="ECO:0007669"/>
    <property type="project" value="InterPro"/>
</dbReference>
<dbReference type="SUPFAM" id="SSF48264">
    <property type="entry name" value="Cytochrome P450"/>
    <property type="match status" value="1"/>
</dbReference>
<keyword evidence="8" id="KW-1133">Transmembrane helix</keyword>
<evidence type="ECO:0000256" key="3">
    <source>
        <dbReference type="ARBA" id="ARBA00022617"/>
    </source>
</evidence>
<evidence type="ECO:0000313" key="9">
    <source>
        <dbReference type="EMBL" id="KAK0631073.1"/>
    </source>
</evidence>
<organism evidence="9 10">
    <name type="scientific">Bombardia bombarda</name>
    <dbReference type="NCBI Taxonomy" id="252184"/>
    <lineage>
        <taxon>Eukaryota</taxon>
        <taxon>Fungi</taxon>
        <taxon>Dikarya</taxon>
        <taxon>Ascomycota</taxon>
        <taxon>Pezizomycotina</taxon>
        <taxon>Sordariomycetes</taxon>
        <taxon>Sordariomycetidae</taxon>
        <taxon>Sordariales</taxon>
        <taxon>Lasiosphaeriaceae</taxon>
        <taxon>Bombardia</taxon>
    </lineage>
</organism>
<dbReference type="PRINTS" id="PR00385">
    <property type="entry name" value="P450"/>
</dbReference>
<evidence type="ECO:0000256" key="5">
    <source>
        <dbReference type="ARBA" id="ARBA00023004"/>
    </source>
</evidence>
<proteinExistence type="inferred from homology"/>
<keyword evidence="3 6" id="KW-0349">Heme</keyword>
<keyword evidence="5 6" id="KW-0408">Iron</keyword>
<dbReference type="InterPro" id="IPR036396">
    <property type="entry name" value="Cyt_P450_sf"/>
</dbReference>
<dbReference type="PROSITE" id="PS00086">
    <property type="entry name" value="CYTOCHROME_P450"/>
    <property type="match status" value="1"/>
</dbReference>
<keyword evidence="8" id="KW-0472">Membrane</keyword>
<dbReference type="CDD" id="cd11060">
    <property type="entry name" value="CYP57A1-like"/>
    <property type="match status" value="1"/>
</dbReference>
<dbReference type="GO" id="GO:0004497">
    <property type="term" value="F:monooxygenase activity"/>
    <property type="evidence" value="ECO:0007669"/>
    <property type="project" value="UniProtKB-KW"/>
</dbReference>
<name>A0AA40CBA4_9PEZI</name>